<feature type="region of interest" description="Disordered" evidence="1">
    <location>
        <begin position="51"/>
        <end position="71"/>
    </location>
</feature>
<sequence>MTQLQERDQLIQLNLRAGQKAKLATADAAAIEYLNAGITLLPIEGWHNQYAHDSQASPQSQRISPRDHITTDDGNLPKVECFAGQLNQVFMNLLANAIDACKILLV</sequence>
<evidence type="ECO:0000256" key="1">
    <source>
        <dbReference type="SAM" id="MobiDB-lite"/>
    </source>
</evidence>
<dbReference type="AlphaFoldDB" id="A0A2T1DDX8"/>
<evidence type="ECO:0000313" key="3">
    <source>
        <dbReference type="Proteomes" id="UP000238634"/>
    </source>
</evidence>
<keyword evidence="3" id="KW-1185">Reference proteome</keyword>
<proteinExistence type="predicted"/>
<protein>
    <submittedName>
        <fullName evidence="2">Uncharacterized protein</fullName>
    </submittedName>
</protein>
<feature type="compositionally biased region" description="Polar residues" evidence="1">
    <location>
        <begin position="51"/>
        <end position="63"/>
    </location>
</feature>
<gene>
    <name evidence="2" type="ORF">C7B65_14285</name>
</gene>
<accession>A0A2T1DDX8</accession>
<name>A0A2T1DDX8_9CYAN</name>
<dbReference type="RefSeq" id="WP_073069736.1">
    <property type="nucleotide sequence ID" value="NZ_MPPI01000003.1"/>
</dbReference>
<dbReference type="Gene3D" id="3.30.565.10">
    <property type="entry name" value="Histidine kinase-like ATPase, C-terminal domain"/>
    <property type="match status" value="1"/>
</dbReference>
<reference evidence="2 3" key="2">
    <citation type="submission" date="2018-03" db="EMBL/GenBank/DDBJ databases">
        <title>The ancient ancestry and fast evolution of plastids.</title>
        <authorList>
            <person name="Moore K.R."/>
            <person name="Magnabosco C."/>
            <person name="Momper L."/>
            <person name="Gold D.A."/>
            <person name="Bosak T."/>
            <person name="Fournier G.P."/>
        </authorList>
    </citation>
    <scope>NUCLEOTIDE SEQUENCE [LARGE SCALE GENOMIC DNA]</scope>
    <source>
        <strain evidence="2 3">ULC007</strain>
    </source>
</reference>
<dbReference type="EMBL" id="PVWG01000015">
    <property type="protein sequence ID" value="PSB18689.1"/>
    <property type="molecule type" value="Genomic_DNA"/>
</dbReference>
<dbReference type="SUPFAM" id="SSF55874">
    <property type="entry name" value="ATPase domain of HSP90 chaperone/DNA topoisomerase II/histidine kinase"/>
    <property type="match status" value="1"/>
</dbReference>
<dbReference type="STRING" id="1920490.GCA_001895925_03065"/>
<reference evidence="2 3" key="1">
    <citation type="submission" date="2018-02" db="EMBL/GenBank/DDBJ databases">
        <authorList>
            <person name="Cohen D.B."/>
            <person name="Kent A.D."/>
        </authorList>
    </citation>
    <scope>NUCLEOTIDE SEQUENCE [LARGE SCALE GENOMIC DNA]</scope>
    <source>
        <strain evidence="2 3">ULC007</strain>
    </source>
</reference>
<organism evidence="2 3">
    <name type="scientific">Phormidesmis priestleyi ULC007</name>
    <dbReference type="NCBI Taxonomy" id="1920490"/>
    <lineage>
        <taxon>Bacteria</taxon>
        <taxon>Bacillati</taxon>
        <taxon>Cyanobacteriota</taxon>
        <taxon>Cyanophyceae</taxon>
        <taxon>Leptolyngbyales</taxon>
        <taxon>Leptolyngbyaceae</taxon>
        <taxon>Phormidesmis</taxon>
    </lineage>
</organism>
<evidence type="ECO:0000313" key="2">
    <source>
        <dbReference type="EMBL" id="PSB18689.1"/>
    </source>
</evidence>
<comment type="caution">
    <text evidence="2">The sequence shown here is derived from an EMBL/GenBank/DDBJ whole genome shotgun (WGS) entry which is preliminary data.</text>
</comment>
<dbReference type="InterPro" id="IPR036890">
    <property type="entry name" value="HATPase_C_sf"/>
</dbReference>
<dbReference type="Proteomes" id="UP000238634">
    <property type="component" value="Unassembled WGS sequence"/>
</dbReference>